<keyword evidence="3" id="KW-1185">Reference proteome</keyword>
<feature type="transmembrane region" description="Helical" evidence="1">
    <location>
        <begin position="12"/>
        <end position="31"/>
    </location>
</feature>
<evidence type="ECO:0000313" key="3">
    <source>
        <dbReference type="Proteomes" id="UP001597314"/>
    </source>
</evidence>
<evidence type="ECO:0000313" key="2">
    <source>
        <dbReference type="EMBL" id="MFD2184439.1"/>
    </source>
</evidence>
<protein>
    <submittedName>
        <fullName evidence="2">Photosynthetic complex assembly protein PuhC</fullName>
    </submittedName>
</protein>
<dbReference type="Proteomes" id="UP001597314">
    <property type="component" value="Unassembled WGS sequence"/>
</dbReference>
<dbReference type="NCBIfam" id="TIGR03054">
    <property type="entry name" value="photo_alph_chp1"/>
    <property type="match status" value="1"/>
</dbReference>
<comment type="caution">
    <text evidence="2">The sequence shown here is derived from an EMBL/GenBank/DDBJ whole genome shotgun (WGS) entry which is preliminary data.</text>
</comment>
<gene>
    <name evidence="2" type="primary">puhC</name>
    <name evidence="2" type="ORF">ACFSOX_19975</name>
</gene>
<accession>A0ABW5AND8</accession>
<keyword evidence="1" id="KW-0812">Transmembrane</keyword>
<keyword evidence="1" id="KW-0472">Membrane</keyword>
<dbReference type="RefSeq" id="WP_378479582.1">
    <property type="nucleotide sequence ID" value="NZ_JBHUIW010000028.1"/>
</dbReference>
<sequence length="159" mass="17136">MGEVRGRPFPRGPLLGAAALVGFSLFAAAFLRDPVDPSKASTNVTAVASRDLRFEDQSDGSVVVFDAEKAVLVDVLPPASNGFVRATLRGFARDHKLQETGGDKRQVEGPKPPFRLILWSDGRLSLQDLMTLRSTELTAFGQTNVEAFARLLPSRTAAP</sequence>
<dbReference type="InterPro" id="IPR017495">
    <property type="entry name" value="PuhC"/>
</dbReference>
<name>A0ABW5AND8_9BRAD</name>
<reference evidence="3" key="1">
    <citation type="journal article" date="2019" name="Int. J. Syst. Evol. Microbiol.">
        <title>The Global Catalogue of Microorganisms (GCM) 10K type strain sequencing project: providing services to taxonomists for standard genome sequencing and annotation.</title>
        <authorList>
            <consortium name="The Broad Institute Genomics Platform"/>
            <consortium name="The Broad Institute Genome Sequencing Center for Infectious Disease"/>
            <person name="Wu L."/>
            <person name="Ma J."/>
        </authorList>
    </citation>
    <scope>NUCLEOTIDE SEQUENCE [LARGE SCALE GENOMIC DNA]</scope>
    <source>
        <strain evidence="3">CGMCC 1.6774</strain>
    </source>
</reference>
<dbReference type="EMBL" id="JBHUIW010000028">
    <property type="protein sequence ID" value="MFD2184439.1"/>
    <property type="molecule type" value="Genomic_DNA"/>
</dbReference>
<proteinExistence type="predicted"/>
<keyword evidence="1" id="KW-1133">Transmembrane helix</keyword>
<organism evidence="2 3">
    <name type="scientific">Rhodoplanes azumiensis</name>
    <dbReference type="NCBI Taxonomy" id="1897628"/>
    <lineage>
        <taxon>Bacteria</taxon>
        <taxon>Pseudomonadati</taxon>
        <taxon>Pseudomonadota</taxon>
        <taxon>Alphaproteobacteria</taxon>
        <taxon>Hyphomicrobiales</taxon>
        <taxon>Nitrobacteraceae</taxon>
        <taxon>Rhodoplanes</taxon>
    </lineage>
</organism>
<evidence type="ECO:0000256" key="1">
    <source>
        <dbReference type="SAM" id="Phobius"/>
    </source>
</evidence>